<reference evidence="1" key="1">
    <citation type="journal article" date="2013" name="J. Bacteriol.">
        <title>Gene content and diversity of the loci encoding biosynthesis of capsular polysaccharides of the 15 serovar reference strains of Haemophilus parasuis.</title>
        <authorList>
            <consortium name="BRaDP1T Consortium"/>
            <person name="Howell K.J."/>
            <person name="Weinert L.A."/>
            <person name="Luan S.L."/>
            <person name="Peters S.E."/>
            <person name="Chaudhuri R.R."/>
            <person name="Harris D."/>
            <person name="Angen O."/>
            <person name="Aragon V."/>
            <person name="Parkhill J."/>
            <person name="Langford P.R."/>
            <person name="Rycroft A.N."/>
            <person name="Wren B.W."/>
            <person name="Tucker A.W."/>
            <person name="Maskell D.J."/>
        </authorList>
    </citation>
    <scope>NUCLEOTIDE SEQUENCE</scope>
    <source>
        <strain evidence="1">IA-84-22113</strain>
    </source>
</reference>
<reference evidence="1" key="2">
    <citation type="submission" date="2013-03" db="EMBL/GenBank/DDBJ databases">
        <authorList>
            <person name="Howell K."/>
            <person name="Weinert L."/>
            <person name="Luan S.-L."/>
            <person name="Peters S."/>
            <person name="Aragon V."/>
            <person name="Angen O."/>
            <person name="Tucker A.W."/>
            <person name="Maskell D.J."/>
        </authorList>
    </citation>
    <scope>NUCLEOTIDE SEQUENCE</scope>
    <source>
        <strain evidence="1">IA-84-22113</strain>
    </source>
</reference>
<protein>
    <submittedName>
        <fullName evidence="1">Uncharacterized protein</fullName>
    </submittedName>
</protein>
<dbReference type="EMBL" id="KC795516">
    <property type="protein sequence ID" value="AGM38858.1"/>
    <property type="molecule type" value="Genomic_DNA"/>
</dbReference>
<name>T1RQ73_GLAPU</name>
<sequence>MVMPQTIVQLAPNVAPFFTIVSRYSLLRSMRERGLYTLVKTILGPQNTPSSKCTLSYTDTLFWILHLSPIVTLFPINTFCPSDTPLPIFAPAQTCAKCQTLEPSPISAPSSTIALE</sequence>
<dbReference type="AlphaFoldDB" id="T1RQ73"/>
<accession>T1RQ73</accession>
<proteinExistence type="predicted"/>
<gene>
    <name evidence="1" type="primary">funAA14</name>
</gene>
<evidence type="ECO:0000313" key="1">
    <source>
        <dbReference type="EMBL" id="AGM38858.1"/>
    </source>
</evidence>
<organism evidence="1">
    <name type="scientific">Glaesserella parasuis</name>
    <name type="common">Haemophilus parasuis</name>
    <dbReference type="NCBI Taxonomy" id="738"/>
    <lineage>
        <taxon>Bacteria</taxon>
        <taxon>Pseudomonadati</taxon>
        <taxon>Pseudomonadota</taxon>
        <taxon>Gammaproteobacteria</taxon>
        <taxon>Pasteurellales</taxon>
        <taxon>Pasteurellaceae</taxon>
        <taxon>Glaesserella</taxon>
    </lineage>
</organism>